<reference evidence="1 2" key="1">
    <citation type="submission" date="2018-05" db="EMBL/GenBank/DDBJ databases">
        <title>Reference genomes for bee gut microbiota database.</title>
        <authorList>
            <person name="Ellegaard K.M."/>
        </authorList>
    </citation>
    <scope>NUCLEOTIDE SEQUENCE [LARGE SCALE GENOMIC DNA]</scope>
    <source>
        <strain evidence="1 2">ESL0177</strain>
    </source>
</reference>
<proteinExistence type="predicted"/>
<dbReference type="Proteomes" id="UP000247483">
    <property type="component" value="Unassembled WGS sequence"/>
</dbReference>
<organism evidence="1 2">
    <name type="scientific">Gilliamella apicola</name>
    <dbReference type="NCBI Taxonomy" id="1196095"/>
    <lineage>
        <taxon>Bacteria</taxon>
        <taxon>Pseudomonadati</taxon>
        <taxon>Pseudomonadota</taxon>
        <taxon>Gammaproteobacteria</taxon>
        <taxon>Orbales</taxon>
        <taxon>Orbaceae</taxon>
        <taxon>Gilliamella</taxon>
    </lineage>
</organism>
<evidence type="ECO:0008006" key="3">
    <source>
        <dbReference type="Google" id="ProtNLM"/>
    </source>
</evidence>
<comment type="caution">
    <text evidence="1">The sequence shown here is derived from an EMBL/GenBank/DDBJ whole genome shotgun (WGS) entry which is preliminary data.</text>
</comment>
<dbReference type="AlphaFoldDB" id="A0A2V4DUW0"/>
<dbReference type="RefSeq" id="WP_110423847.1">
    <property type="nucleotide sequence ID" value="NZ_QGLP01000005.1"/>
</dbReference>
<accession>A0A2V4DUW0</accession>
<evidence type="ECO:0000313" key="1">
    <source>
        <dbReference type="EMBL" id="PXZ04560.1"/>
    </source>
</evidence>
<dbReference type="EMBL" id="QGLP01000005">
    <property type="protein sequence ID" value="PXZ04560.1"/>
    <property type="molecule type" value="Genomic_DNA"/>
</dbReference>
<gene>
    <name evidence="1" type="ORF">DKK79_09430</name>
</gene>
<dbReference type="PROSITE" id="PS51257">
    <property type="entry name" value="PROKAR_LIPOPROTEIN"/>
    <property type="match status" value="1"/>
</dbReference>
<sequence length="165" mass="19019">MKRIALLGLVCFALYGCSDDSGDKVTNEFLVGKWECKLDSYNSKMKDGKFTDYAGEGLDIIIKEEFKIENNKLYCLRESKMDGSTSGNDSNDWKENHIFDTHTGETIEETKNNLTEKSIKSLIKKSHDTYIVREEYITIRNEQYNSGDNIENFRTKVEAICTRIK</sequence>
<evidence type="ECO:0000313" key="2">
    <source>
        <dbReference type="Proteomes" id="UP000247483"/>
    </source>
</evidence>
<name>A0A2V4DUW0_9GAMM</name>
<protein>
    <recommendedName>
        <fullName evidence="3">Lipocalin-like domain-containing protein</fullName>
    </recommendedName>
</protein>